<dbReference type="Proteomes" id="UP001565283">
    <property type="component" value="Unassembled WGS sequence"/>
</dbReference>
<evidence type="ECO:0000256" key="3">
    <source>
        <dbReference type="ARBA" id="ARBA00023163"/>
    </source>
</evidence>
<feature type="domain" description="HTH marR-type" evidence="4">
    <location>
        <begin position="1"/>
        <end position="134"/>
    </location>
</feature>
<reference evidence="5 6" key="1">
    <citation type="submission" date="2024-03" db="EMBL/GenBank/DDBJ databases">
        <title>Mouse gut bacterial collection (mGBC) of GemPharmatech.</title>
        <authorList>
            <person name="He Y."/>
            <person name="Dong L."/>
            <person name="Wu D."/>
            <person name="Gao X."/>
            <person name="Lin Z."/>
        </authorList>
    </citation>
    <scope>NUCLEOTIDE SEQUENCE [LARGE SCALE GENOMIC DNA]</scope>
    <source>
        <strain evidence="5 6">61-15</strain>
    </source>
</reference>
<dbReference type="InterPro" id="IPR036390">
    <property type="entry name" value="WH_DNA-bd_sf"/>
</dbReference>
<dbReference type="PANTHER" id="PTHR42756:SF1">
    <property type="entry name" value="TRANSCRIPTIONAL REPRESSOR OF EMRAB OPERON"/>
    <property type="match status" value="1"/>
</dbReference>
<name>A0ABV4D5Q8_9LACT</name>
<evidence type="ECO:0000313" key="5">
    <source>
        <dbReference type="EMBL" id="MEY8444184.1"/>
    </source>
</evidence>
<dbReference type="InterPro" id="IPR000835">
    <property type="entry name" value="HTH_MarR-typ"/>
</dbReference>
<keyword evidence="3" id="KW-0804">Transcription</keyword>
<dbReference type="PROSITE" id="PS50995">
    <property type="entry name" value="HTH_MARR_2"/>
    <property type="match status" value="1"/>
</dbReference>
<dbReference type="EMBL" id="JBCLSH010000033">
    <property type="protein sequence ID" value="MEY8444184.1"/>
    <property type="molecule type" value="Genomic_DNA"/>
</dbReference>
<proteinExistence type="predicted"/>
<keyword evidence="1" id="KW-0805">Transcription regulation</keyword>
<evidence type="ECO:0000256" key="1">
    <source>
        <dbReference type="ARBA" id="ARBA00023015"/>
    </source>
</evidence>
<evidence type="ECO:0000259" key="4">
    <source>
        <dbReference type="PROSITE" id="PS50995"/>
    </source>
</evidence>
<dbReference type="Gene3D" id="1.10.10.10">
    <property type="entry name" value="Winged helix-like DNA-binding domain superfamily/Winged helix DNA-binding domain"/>
    <property type="match status" value="1"/>
</dbReference>
<dbReference type="InterPro" id="IPR036388">
    <property type="entry name" value="WH-like_DNA-bd_sf"/>
</dbReference>
<dbReference type="PRINTS" id="PR00598">
    <property type="entry name" value="HTHMARR"/>
</dbReference>
<gene>
    <name evidence="5" type="ORF">AALA52_08080</name>
</gene>
<dbReference type="SUPFAM" id="SSF46785">
    <property type="entry name" value="Winged helix' DNA-binding domain"/>
    <property type="match status" value="1"/>
</dbReference>
<evidence type="ECO:0000313" key="6">
    <source>
        <dbReference type="Proteomes" id="UP001565283"/>
    </source>
</evidence>
<dbReference type="Pfam" id="PF01047">
    <property type="entry name" value="MarR"/>
    <property type="match status" value="1"/>
</dbReference>
<sequence length="147" mass="17194">MEFRMDKLTFILNHKLHTELNFQYKKIGLNSKNYIYLEKIDENPGVSQAFFIKEFHREQSIVTRQINELVSAGWIRKQPASDDHRRSELYLTPKAQQALPLVKKIYCQVIRQALDGLTADEAQVFASLLSRLVNTYHPLSDKHPPIR</sequence>
<keyword evidence="6" id="KW-1185">Reference proteome</keyword>
<dbReference type="RefSeq" id="WP_251713359.1">
    <property type="nucleotide sequence ID" value="NZ_CALPDE010000022.1"/>
</dbReference>
<protein>
    <submittedName>
        <fullName evidence="5">MarR family transcriptional regulator</fullName>
    </submittedName>
</protein>
<dbReference type="SMART" id="SM00347">
    <property type="entry name" value="HTH_MARR"/>
    <property type="match status" value="1"/>
</dbReference>
<dbReference type="PANTHER" id="PTHR42756">
    <property type="entry name" value="TRANSCRIPTIONAL REGULATOR, MARR"/>
    <property type="match status" value="1"/>
</dbReference>
<accession>A0ABV4D5Q8</accession>
<organism evidence="5 6">
    <name type="scientific">Lactococcus ileimucosae</name>
    <dbReference type="NCBI Taxonomy" id="2941329"/>
    <lineage>
        <taxon>Bacteria</taxon>
        <taxon>Bacillati</taxon>
        <taxon>Bacillota</taxon>
        <taxon>Bacilli</taxon>
        <taxon>Lactobacillales</taxon>
        <taxon>Streptococcaceae</taxon>
        <taxon>Lactococcus</taxon>
    </lineage>
</organism>
<evidence type="ECO:0000256" key="2">
    <source>
        <dbReference type="ARBA" id="ARBA00023125"/>
    </source>
</evidence>
<keyword evidence="2" id="KW-0238">DNA-binding</keyword>
<comment type="caution">
    <text evidence="5">The sequence shown here is derived from an EMBL/GenBank/DDBJ whole genome shotgun (WGS) entry which is preliminary data.</text>
</comment>